<dbReference type="HOGENOM" id="CLU_117637_1_0_5"/>
<evidence type="ECO:0000313" key="8">
    <source>
        <dbReference type="Proteomes" id="UP000001353"/>
    </source>
</evidence>
<dbReference type="Proteomes" id="UP000001353">
    <property type="component" value="Chromosome"/>
</dbReference>
<dbReference type="eggNOG" id="ENOG5032RKM">
    <property type="taxonomic scope" value="Bacteria"/>
</dbReference>
<evidence type="ECO:0000256" key="5">
    <source>
        <dbReference type="SAM" id="Phobius"/>
    </source>
</evidence>
<keyword evidence="8" id="KW-1185">Reference proteome</keyword>
<feature type="transmembrane region" description="Helical" evidence="5">
    <location>
        <begin position="35"/>
        <end position="59"/>
    </location>
</feature>
<gene>
    <name evidence="7" type="ordered locus">RLO149_c018590</name>
</gene>
<sequence>MMTKPMSFPDLALLTVRDPKAAAQIVLAWNVPREALWTAIALISVIVTILSTLSNMIIPVPPPLNGIVGNPFMYCAIAAGGFIATVYAIYWTGRMLGGEGRVEDLMILLLWLQALRAVAQVAVLIGLILAPVLASFLVLFIGVATLWVFVHFINAALRLNSLMRAVAVLFLGAVALMAVLTFLLSMIGVSAVGVPMNV</sequence>
<proteinExistence type="predicted"/>
<feature type="transmembrane region" description="Helical" evidence="5">
    <location>
        <begin position="71"/>
        <end position="93"/>
    </location>
</feature>
<accession>F7ZJL7</accession>
<dbReference type="InterPro" id="IPR006977">
    <property type="entry name" value="Yip1_dom"/>
</dbReference>
<comment type="subcellular location">
    <subcellularLocation>
        <location evidence="1">Membrane</location>
        <topology evidence="1">Multi-pass membrane protein</topology>
    </subcellularLocation>
</comment>
<evidence type="ECO:0000313" key="7">
    <source>
        <dbReference type="EMBL" id="AEI93848.1"/>
    </source>
</evidence>
<organism evidence="7 8">
    <name type="scientific">Roseobacter litoralis (strain ATCC 49566 / DSM 6996 / JCM 21268 / NBRC 15278 / OCh 149)</name>
    <dbReference type="NCBI Taxonomy" id="391595"/>
    <lineage>
        <taxon>Bacteria</taxon>
        <taxon>Pseudomonadati</taxon>
        <taxon>Pseudomonadota</taxon>
        <taxon>Alphaproteobacteria</taxon>
        <taxon>Rhodobacterales</taxon>
        <taxon>Roseobacteraceae</taxon>
        <taxon>Roseobacter</taxon>
    </lineage>
</organism>
<dbReference type="Pfam" id="PF04893">
    <property type="entry name" value="Yip1"/>
    <property type="match status" value="1"/>
</dbReference>
<dbReference type="KEGG" id="rli:RLO149_c018590"/>
<evidence type="ECO:0000256" key="1">
    <source>
        <dbReference type="ARBA" id="ARBA00004141"/>
    </source>
</evidence>
<keyword evidence="3 5" id="KW-1133">Transmembrane helix</keyword>
<dbReference type="GO" id="GO:0016020">
    <property type="term" value="C:membrane"/>
    <property type="evidence" value="ECO:0007669"/>
    <property type="project" value="UniProtKB-SubCell"/>
</dbReference>
<evidence type="ECO:0000259" key="6">
    <source>
        <dbReference type="Pfam" id="PF04893"/>
    </source>
</evidence>
<reference evidence="7 8" key="1">
    <citation type="journal article" date="2011" name="BMC Genomics">
        <title>Comparative genome analysis and genome-guided physiological analysis of Roseobacter litoralis.</title>
        <authorList>
            <person name="Kalhoefer D."/>
            <person name="Thole S."/>
            <person name="Voget S."/>
            <person name="Lehmann R."/>
            <person name="Liesegang H."/>
            <person name="Wollher A."/>
            <person name="Daniel R."/>
            <person name="Simon M."/>
            <person name="Brinkhoff T."/>
        </authorList>
    </citation>
    <scope>NUCLEOTIDE SEQUENCE [LARGE SCALE GENOMIC DNA]</scope>
    <source>
        <strain evidence="8">ATCC 49566 / DSM 6996 / JCM 21268 / NBRC 15278 / OCh 149</strain>
    </source>
</reference>
<feature type="domain" description="Yip1" evidence="6">
    <location>
        <begin position="17"/>
        <end position="180"/>
    </location>
</feature>
<dbReference type="STRING" id="391595.RLO149_c018590"/>
<keyword evidence="2 5" id="KW-0812">Transmembrane</keyword>
<evidence type="ECO:0000256" key="4">
    <source>
        <dbReference type="ARBA" id="ARBA00023136"/>
    </source>
</evidence>
<dbReference type="EMBL" id="CP002623">
    <property type="protein sequence ID" value="AEI93848.1"/>
    <property type="molecule type" value="Genomic_DNA"/>
</dbReference>
<evidence type="ECO:0000256" key="2">
    <source>
        <dbReference type="ARBA" id="ARBA00022692"/>
    </source>
</evidence>
<name>F7ZJL7_ROSLO</name>
<feature type="transmembrane region" description="Helical" evidence="5">
    <location>
        <begin position="169"/>
        <end position="194"/>
    </location>
</feature>
<feature type="transmembrane region" description="Helical" evidence="5">
    <location>
        <begin position="136"/>
        <end position="157"/>
    </location>
</feature>
<feature type="transmembrane region" description="Helical" evidence="5">
    <location>
        <begin position="105"/>
        <end position="130"/>
    </location>
</feature>
<evidence type="ECO:0000256" key="3">
    <source>
        <dbReference type="ARBA" id="ARBA00022989"/>
    </source>
</evidence>
<dbReference type="AlphaFoldDB" id="F7ZJL7"/>
<protein>
    <recommendedName>
        <fullName evidence="6">Yip1 domain-containing protein</fullName>
    </recommendedName>
</protein>
<keyword evidence="4 5" id="KW-0472">Membrane</keyword>